<dbReference type="FunFam" id="3.10.290.10:FF:000001">
    <property type="entry name" value="30S ribosomal protein S4"/>
    <property type="match status" value="1"/>
</dbReference>
<accession>A0A2T7U980</accession>
<evidence type="ECO:0000313" key="12">
    <source>
        <dbReference type="EMBL" id="PVE41223.1"/>
    </source>
</evidence>
<evidence type="ECO:0000256" key="9">
    <source>
        <dbReference type="SAM" id="MobiDB-lite"/>
    </source>
</evidence>
<protein>
    <recommendedName>
        <fullName evidence="6 7">Small ribosomal subunit protein uS4</fullName>
    </recommendedName>
</protein>
<dbReference type="InterPro" id="IPR001912">
    <property type="entry name" value="Ribosomal_uS4_N"/>
</dbReference>
<dbReference type="SMART" id="SM00363">
    <property type="entry name" value="S4"/>
    <property type="match status" value="1"/>
</dbReference>
<dbReference type="GO" id="GO:0003735">
    <property type="term" value="F:structural constituent of ribosome"/>
    <property type="evidence" value="ECO:0007669"/>
    <property type="project" value="InterPro"/>
</dbReference>
<dbReference type="FunFam" id="1.10.1050.10:FF:000001">
    <property type="entry name" value="30S ribosomal protein S4"/>
    <property type="match status" value="1"/>
</dbReference>
<dbReference type="SUPFAM" id="SSF55174">
    <property type="entry name" value="Alpha-L RNA-binding motif"/>
    <property type="match status" value="1"/>
</dbReference>
<evidence type="ECO:0000256" key="1">
    <source>
        <dbReference type="ARBA" id="ARBA00007465"/>
    </source>
</evidence>
<comment type="similarity">
    <text evidence="1 7 8">Belongs to the universal ribosomal protein uS4 family.</text>
</comment>
<dbReference type="NCBIfam" id="TIGR01017">
    <property type="entry name" value="rpsD_bact"/>
    <property type="match status" value="1"/>
</dbReference>
<keyword evidence="4 7" id="KW-0689">Ribosomal protein</keyword>
<dbReference type="Gene3D" id="1.10.1050.10">
    <property type="entry name" value="Ribosomal Protein S4 Delta 41, Chain A, domain 1"/>
    <property type="match status" value="1"/>
</dbReference>
<comment type="subunit">
    <text evidence="7">Part of the 30S ribosomal subunit. Contacts protein S5. The interaction surface between S4 and S5 is involved in control of translational fidelity.</text>
</comment>
<dbReference type="PANTHER" id="PTHR11831">
    <property type="entry name" value="30S 40S RIBOSOMAL PROTEIN"/>
    <property type="match status" value="1"/>
</dbReference>
<evidence type="ECO:0000256" key="6">
    <source>
        <dbReference type="ARBA" id="ARBA00035254"/>
    </source>
</evidence>
<feature type="region of interest" description="Disordered" evidence="9">
    <location>
        <begin position="30"/>
        <end position="54"/>
    </location>
</feature>
<dbReference type="HAMAP" id="MF_01306_B">
    <property type="entry name" value="Ribosomal_uS4_B"/>
    <property type="match status" value="1"/>
</dbReference>
<reference evidence="12" key="1">
    <citation type="submission" date="2017-04" db="EMBL/GenBank/DDBJ databases">
        <title>Unexpected and diverse lifestyles within the genus Limnohabitans.</title>
        <authorList>
            <person name="Kasalicky V."/>
            <person name="Mehrshad M."/>
            <person name="Andrei S.-A."/>
            <person name="Salcher M."/>
            <person name="Kratochvilova H."/>
            <person name="Simek K."/>
            <person name="Ghai R."/>
        </authorList>
    </citation>
    <scope>NUCLEOTIDE SEQUENCE [LARGE SCALE GENOMIC DNA]</scope>
    <source>
        <strain evidence="12">II-D5</strain>
    </source>
</reference>
<dbReference type="InterPro" id="IPR022801">
    <property type="entry name" value="Ribosomal_uS4"/>
</dbReference>
<evidence type="ECO:0000256" key="7">
    <source>
        <dbReference type="HAMAP-Rule" id="MF_01306"/>
    </source>
</evidence>
<proteinExistence type="inferred from homology"/>
<sequence length="207" mass="23383">MARYLGPKAKLSRREGTDLFLKSARRSIADKSKFDSKPGQHGRTSGQRTSDYGLQLREKQKVKRMYGILEKQFRRYFAEADRRKGNTGSNLLGLLECRLDNVVYRMGFGSTRAEARQMVSHKAIIVNGQSVNIPSYLVKAGDVIAVREKSKKQNRVVEALQLALQVGMPAWVEVNADKAEGTFKKVPDRDEFAADINESLIVELYSR</sequence>
<dbReference type="GO" id="GO:0042274">
    <property type="term" value="P:ribosomal small subunit biogenesis"/>
    <property type="evidence" value="ECO:0007669"/>
    <property type="project" value="TreeGrafter"/>
</dbReference>
<dbReference type="NCBIfam" id="NF003717">
    <property type="entry name" value="PRK05327.1"/>
    <property type="match status" value="1"/>
</dbReference>
<evidence type="ECO:0000259" key="11">
    <source>
        <dbReference type="SMART" id="SM01390"/>
    </source>
</evidence>
<dbReference type="EMBL" id="LFYT02000035">
    <property type="protein sequence ID" value="PVE41223.1"/>
    <property type="molecule type" value="Genomic_DNA"/>
</dbReference>
<dbReference type="GO" id="GO:0019843">
    <property type="term" value="F:rRNA binding"/>
    <property type="evidence" value="ECO:0007669"/>
    <property type="project" value="UniProtKB-UniRule"/>
</dbReference>
<keyword evidence="3 7" id="KW-0694">RNA-binding</keyword>
<feature type="domain" description="Small ribosomal subunit protein uS4 N-terminal" evidence="11">
    <location>
        <begin position="3"/>
        <end position="96"/>
    </location>
</feature>
<comment type="function">
    <text evidence="7">One of the primary rRNA binding proteins, it binds directly to 16S rRNA where it nucleates assembly of the body of the 30S subunit.</text>
</comment>
<comment type="caution">
    <text evidence="12">The sequence shown here is derived from an EMBL/GenBank/DDBJ whole genome shotgun (WGS) entry which is preliminary data.</text>
</comment>
<dbReference type="GO" id="GO:0015935">
    <property type="term" value="C:small ribosomal subunit"/>
    <property type="evidence" value="ECO:0007669"/>
    <property type="project" value="InterPro"/>
</dbReference>
<name>A0A2T7U980_9BURK</name>
<dbReference type="OrthoDB" id="9803672at2"/>
<evidence type="ECO:0000256" key="8">
    <source>
        <dbReference type="RuleBase" id="RU003699"/>
    </source>
</evidence>
<dbReference type="InterPro" id="IPR002942">
    <property type="entry name" value="S4_RNA-bd"/>
</dbReference>
<keyword evidence="5 7" id="KW-0687">Ribonucleoprotein</keyword>
<dbReference type="Gene3D" id="3.10.290.10">
    <property type="entry name" value="RNA-binding S4 domain"/>
    <property type="match status" value="1"/>
</dbReference>
<dbReference type="PROSITE" id="PS00632">
    <property type="entry name" value="RIBOSOMAL_S4"/>
    <property type="match status" value="1"/>
</dbReference>
<organism evidence="12 13">
    <name type="scientific">Limnohabitans planktonicus II-D5</name>
    <dbReference type="NCBI Taxonomy" id="1293045"/>
    <lineage>
        <taxon>Bacteria</taxon>
        <taxon>Pseudomonadati</taxon>
        <taxon>Pseudomonadota</taxon>
        <taxon>Betaproteobacteria</taxon>
        <taxon>Burkholderiales</taxon>
        <taxon>Comamonadaceae</taxon>
        <taxon>Limnohabitans</taxon>
    </lineage>
</organism>
<evidence type="ECO:0000256" key="5">
    <source>
        <dbReference type="ARBA" id="ARBA00023274"/>
    </source>
</evidence>
<comment type="function">
    <text evidence="7">With S5 and S12 plays an important role in translational accuracy.</text>
</comment>
<dbReference type="PROSITE" id="PS50889">
    <property type="entry name" value="S4"/>
    <property type="match status" value="1"/>
</dbReference>
<keyword evidence="13" id="KW-1185">Reference proteome</keyword>
<dbReference type="Proteomes" id="UP000037507">
    <property type="component" value="Unassembled WGS sequence"/>
</dbReference>
<dbReference type="Pfam" id="PF01479">
    <property type="entry name" value="S4"/>
    <property type="match status" value="1"/>
</dbReference>
<dbReference type="STRING" id="1293045.H663_09625"/>
<dbReference type="InterPro" id="IPR018079">
    <property type="entry name" value="Ribosomal_uS4_CS"/>
</dbReference>
<evidence type="ECO:0000256" key="2">
    <source>
        <dbReference type="ARBA" id="ARBA00022730"/>
    </source>
</evidence>
<feature type="domain" description="RNA-binding S4" evidence="10">
    <location>
        <begin position="97"/>
        <end position="161"/>
    </location>
</feature>
<dbReference type="RefSeq" id="WP_053172517.1">
    <property type="nucleotide sequence ID" value="NZ_LFYT02000035.1"/>
</dbReference>
<evidence type="ECO:0000256" key="4">
    <source>
        <dbReference type="ARBA" id="ARBA00022980"/>
    </source>
</evidence>
<dbReference type="PANTHER" id="PTHR11831:SF4">
    <property type="entry name" value="SMALL RIBOSOMAL SUBUNIT PROTEIN US4M"/>
    <property type="match status" value="1"/>
</dbReference>
<dbReference type="GO" id="GO:0006412">
    <property type="term" value="P:translation"/>
    <property type="evidence" value="ECO:0007669"/>
    <property type="project" value="UniProtKB-UniRule"/>
</dbReference>
<evidence type="ECO:0000256" key="3">
    <source>
        <dbReference type="ARBA" id="ARBA00022884"/>
    </source>
</evidence>
<dbReference type="CDD" id="cd00165">
    <property type="entry name" value="S4"/>
    <property type="match status" value="1"/>
</dbReference>
<dbReference type="Pfam" id="PF00163">
    <property type="entry name" value="Ribosomal_S4"/>
    <property type="match status" value="1"/>
</dbReference>
<dbReference type="SMART" id="SM01390">
    <property type="entry name" value="Ribosomal_S4"/>
    <property type="match status" value="1"/>
</dbReference>
<keyword evidence="2 7" id="KW-0699">rRNA-binding</keyword>
<evidence type="ECO:0000259" key="10">
    <source>
        <dbReference type="SMART" id="SM00363"/>
    </source>
</evidence>
<dbReference type="AlphaFoldDB" id="A0A2T7U980"/>
<feature type="compositionally biased region" description="Polar residues" evidence="9">
    <location>
        <begin position="42"/>
        <end position="52"/>
    </location>
</feature>
<dbReference type="InterPro" id="IPR005709">
    <property type="entry name" value="Ribosomal_uS4_bac-type"/>
</dbReference>
<dbReference type="InterPro" id="IPR036986">
    <property type="entry name" value="S4_RNA-bd_sf"/>
</dbReference>
<evidence type="ECO:0000313" key="13">
    <source>
        <dbReference type="Proteomes" id="UP000037507"/>
    </source>
</evidence>
<gene>
    <name evidence="7" type="primary">rpsD</name>
    <name evidence="12" type="ORF">H663_018380</name>
</gene>